<name>A0ABD7JZ10_PSEAI</name>
<keyword evidence="7" id="KW-0653">Protein transport</keyword>
<dbReference type="AlphaFoldDB" id="A0ABD7JZ10"/>
<evidence type="ECO:0000256" key="6">
    <source>
        <dbReference type="ARBA" id="ARBA00022692"/>
    </source>
</evidence>
<evidence type="ECO:0000256" key="1">
    <source>
        <dbReference type="ARBA" id="ARBA00004377"/>
    </source>
</evidence>
<comment type="caution">
    <text evidence="10">The sequence shown here is derived from an EMBL/GenBank/DDBJ whole genome shotgun (WGS) entry which is preliminary data.</text>
</comment>
<reference evidence="10 11" key="1">
    <citation type="submission" date="2018-12" db="EMBL/GenBank/DDBJ databases">
        <title>Pseudomonas aeruginosa Diversity Panel.</title>
        <authorList>
            <person name="Snesrud E."/>
            <person name="Mcgann P."/>
        </authorList>
    </citation>
    <scope>NUCLEOTIDE SEQUENCE [LARGE SCALE GENOMIC DNA]</scope>
    <source>
        <strain evidence="10 11">MRSN6241</strain>
    </source>
</reference>
<dbReference type="SUPFAM" id="SSF103054">
    <property type="entry name" value="General secretion pathway protein M, EpsM"/>
    <property type="match status" value="1"/>
</dbReference>
<keyword evidence="6" id="KW-0812">Transmembrane</keyword>
<proteinExistence type="inferred from homology"/>
<keyword evidence="8" id="KW-1133">Transmembrane helix</keyword>
<comment type="subcellular location">
    <subcellularLocation>
        <location evidence="1">Cell inner membrane</location>
        <topology evidence="1">Single-pass membrane protein</topology>
    </subcellularLocation>
</comment>
<evidence type="ECO:0000256" key="5">
    <source>
        <dbReference type="ARBA" id="ARBA00022519"/>
    </source>
</evidence>
<dbReference type="Proteomes" id="UP000276985">
    <property type="component" value="Unassembled WGS sequence"/>
</dbReference>
<dbReference type="GO" id="GO:0005886">
    <property type="term" value="C:plasma membrane"/>
    <property type="evidence" value="ECO:0007669"/>
    <property type="project" value="UniProtKB-SubCell"/>
</dbReference>
<evidence type="ECO:0000256" key="7">
    <source>
        <dbReference type="ARBA" id="ARBA00022927"/>
    </source>
</evidence>
<dbReference type="InterPro" id="IPR023229">
    <property type="entry name" value="T2SS_M_periplasmic_sf"/>
</dbReference>
<evidence type="ECO:0000256" key="9">
    <source>
        <dbReference type="ARBA" id="ARBA00023136"/>
    </source>
</evidence>
<protein>
    <submittedName>
        <fullName evidence="10">Type II secretion system protein</fullName>
    </submittedName>
</protein>
<accession>A0ABD7JZ10</accession>
<evidence type="ECO:0000256" key="8">
    <source>
        <dbReference type="ARBA" id="ARBA00022989"/>
    </source>
</evidence>
<evidence type="ECO:0000313" key="11">
    <source>
        <dbReference type="Proteomes" id="UP000276985"/>
    </source>
</evidence>
<evidence type="ECO:0000256" key="3">
    <source>
        <dbReference type="ARBA" id="ARBA00022448"/>
    </source>
</evidence>
<gene>
    <name evidence="10" type="ORF">DY940_22400</name>
</gene>
<keyword evidence="5" id="KW-0997">Cell inner membrane</keyword>
<keyword evidence="9" id="KW-0472">Membrane</keyword>
<keyword evidence="3" id="KW-0813">Transport</keyword>
<evidence type="ECO:0000256" key="4">
    <source>
        <dbReference type="ARBA" id="ARBA00022475"/>
    </source>
</evidence>
<sequence length="189" mass="20481">MNRRLAGFLTAPAQRWNPLLRRAQAYWRRLAPRERRTVAGGGLALGLALTWQLFVEPPLARIEHWQAELPRLRSQAAAVDAVLGEVEALRGPLLDGAADAQAIGRSLRDQGLDGFQLEAIGPGQWQLDFASASGEALLRWLARSPTALRLSVDQARVTRLEAPTEEQAAGGLVSASIHLQSTSAPKDSP</sequence>
<dbReference type="GO" id="GO:0015031">
    <property type="term" value="P:protein transport"/>
    <property type="evidence" value="ECO:0007669"/>
    <property type="project" value="UniProtKB-KW"/>
</dbReference>
<dbReference type="EMBL" id="RXTL01000029">
    <property type="protein sequence ID" value="RTS42766.1"/>
    <property type="molecule type" value="Genomic_DNA"/>
</dbReference>
<comment type="similarity">
    <text evidence="2">Belongs to the GSP M family.</text>
</comment>
<organism evidence="10 11">
    <name type="scientific">Pseudomonas aeruginosa</name>
    <dbReference type="NCBI Taxonomy" id="287"/>
    <lineage>
        <taxon>Bacteria</taxon>
        <taxon>Pseudomonadati</taxon>
        <taxon>Pseudomonadota</taxon>
        <taxon>Gammaproteobacteria</taxon>
        <taxon>Pseudomonadales</taxon>
        <taxon>Pseudomonadaceae</taxon>
        <taxon>Pseudomonas</taxon>
    </lineage>
</organism>
<dbReference type="Pfam" id="PF04612">
    <property type="entry name" value="T2SSM"/>
    <property type="match status" value="1"/>
</dbReference>
<evidence type="ECO:0000256" key="2">
    <source>
        <dbReference type="ARBA" id="ARBA00010637"/>
    </source>
</evidence>
<keyword evidence="4" id="KW-1003">Cell membrane</keyword>
<dbReference type="RefSeq" id="WP_012077086.1">
    <property type="nucleotide sequence ID" value="NZ_JAOYTE010000035.1"/>
</dbReference>
<evidence type="ECO:0000313" key="10">
    <source>
        <dbReference type="EMBL" id="RTS42766.1"/>
    </source>
</evidence>
<dbReference type="InterPro" id="IPR007690">
    <property type="entry name" value="T2SS_GspM"/>
</dbReference>